<evidence type="ECO:0000313" key="1">
    <source>
        <dbReference type="EMBL" id="KES03283.1"/>
    </source>
</evidence>
<evidence type="ECO:0000313" key="2">
    <source>
        <dbReference type="Proteomes" id="UP000028341"/>
    </source>
</evidence>
<comment type="caution">
    <text evidence="1">The sequence shown here is derived from an EMBL/GenBank/DDBJ whole genome shotgun (WGS) entry which is preliminary data.</text>
</comment>
<dbReference type="OrthoDB" id="9813134at2"/>
<dbReference type="PANTHER" id="PTHR34704">
    <property type="entry name" value="ATPASE"/>
    <property type="match status" value="1"/>
</dbReference>
<sequence>MSPSDVSRTAKPGTVFDRDAEWDALVEFARDDRPDAGLGVVSGRLRQGKTHLLNALTATLGGFRFGAQPAARDESLRRLGDELARYTGETPPGHRLRWEDAVDALLALGERGRPVPVVLDEFPDLVRQSPELPSALHGAYRRLRESGRANGTRLLLSGSSLPMMHRLFGAAAPLHGLAELELALRPLDFRQAARFWGIDDPRLALLVHAVVGGTPAYRAYVADDTPSGPGDFDAWVCRTVLNPRTPLFLEPHHLLLEDTDHGDRALCHSALSAIATGCRTPGTIAECLGTPLTDASHCLTLLRANGLLHGEPDAFRPNLVRLRIAEPLLAFEHAAVRPWRSALEQRDADEVWRRARPVFDSAVAGPHFAQICRDWVVDHAGEAVFGAHPATAAHGSLSDPGHHAGRELEADVVVRGRAGARSGPLLSVGLARWDEVMDLRHLGHVRRLLTRLAADGEDVTRARPACYSGVGFTAALRAAEAGGEVVLVGLDRLYRG</sequence>
<keyword evidence="2" id="KW-1185">Reference proteome</keyword>
<protein>
    <recommendedName>
        <fullName evidence="3">GTP-binding protein</fullName>
    </recommendedName>
</protein>
<reference evidence="1 2" key="1">
    <citation type="submission" date="2014-02" db="EMBL/GenBank/DDBJ databases">
        <title>The genome announcement of Streptomyces toyocaensis NRRL15009.</title>
        <authorList>
            <person name="Hong H.-J."/>
            <person name="Kwun M.J."/>
        </authorList>
    </citation>
    <scope>NUCLEOTIDE SEQUENCE [LARGE SCALE GENOMIC DNA]</scope>
    <source>
        <strain evidence="1 2">NRRL 15009</strain>
    </source>
</reference>
<dbReference type="Gene3D" id="3.40.50.300">
    <property type="entry name" value="P-loop containing nucleotide triphosphate hydrolases"/>
    <property type="match status" value="1"/>
</dbReference>
<dbReference type="eggNOG" id="COG1672">
    <property type="taxonomic scope" value="Bacteria"/>
</dbReference>
<dbReference type="Proteomes" id="UP000028341">
    <property type="component" value="Unassembled WGS sequence"/>
</dbReference>
<name>A0A081XIB0_STRTO</name>
<dbReference type="STRING" id="55952.BU52_31290"/>
<dbReference type="SUPFAM" id="SSF52540">
    <property type="entry name" value="P-loop containing nucleoside triphosphate hydrolases"/>
    <property type="match status" value="1"/>
</dbReference>
<accession>A0A081XIB0</accession>
<organism evidence="1 2">
    <name type="scientific">Streptomyces toyocaensis</name>
    <dbReference type="NCBI Taxonomy" id="55952"/>
    <lineage>
        <taxon>Bacteria</taxon>
        <taxon>Bacillati</taxon>
        <taxon>Actinomycetota</taxon>
        <taxon>Actinomycetes</taxon>
        <taxon>Kitasatosporales</taxon>
        <taxon>Streptomycetaceae</taxon>
        <taxon>Streptomyces</taxon>
    </lineage>
</organism>
<gene>
    <name evidence="1" type="ORF">BU52_31290</name>
</gene>
<dbReference type="EMBL" id="JFCB01000046">
    <property type="protein sequence ID" value="KES03283.1"/>
    <property type="molecule type" value="Genomic_DNA"/>
</dbReference>
<dbReference type="RefSeq" id="WP_037940599.1">
    <property type="nucleotide sequence ID" value="NZ_JBFADL010000002.1"/>
</dbReference>
<dbReference type="AlphaFoldDB" id="A0A081XIB0"/>
<dbReference type="InterPro" id="IPR027417">
    <property type="entry name" value="P-loop_NTPase"/>
</dbReference>
<evidence type="ECO:0008006" key="3">
    <source>
        <dbReference type="Google" id="ProtNLM"/>
    </source>
</evidence>
<proteinExistence type="predicted"/>
<dbReference type="PANTHER" id="PTHR34704:SF2">
    <property type="entry name" value="ATPASE"/>
    <property type="match status" value="1"/>
</dbReference>